<reference evidence="2 3" key="1">
    <citation type="submission" date="2016-10" db="EMBL/GenBank/DDBJ databases">
        <authorList>
            <person name="de Groot N.N."/>
        </authorList>
    </citation>
    <scope>NUCLEOTIDE SEQUENCE [LARGE SCALE GENOMIC DNA]</scope>
    <source>
        <strain evidence="2 3">DSM 16981</strain>
    </source>
</reference>
<dbReference type="InterPro" id="IPR029062">
    <property type="entry name" value="Class_I_gatase-like"/>
</dbReference>
<dbReference type="SUPFAM" id="SSF52317">
    <property type="entry name" value="Class I glutamine amidotransferase-like"/>
    <property type="match status" value="1"/>
</dbReference>
<evidence type="ECO:0000313" key="3">
    <source>
        <dbReference type="Proteomes" id="UP000199309"/>
    </source>
</evidence>
<dbReference type="PANTHER" id="PTHR48094:SF19">
    <property type="entry name" value="DJ-1_PFPI DOMAIN-CONTAINING PROTEIN"/>
    <property type="match status" value="1"/>
</dbReference>
<evidence type="ECO:0000313" key="2">
    <source>
        <dbReference type="EMBL" id="SDM25113.1"/>
    </source>
</evidence>
<dbReference type="Proteomes" id="UP000199309">
    <property type="component" value="Unassembled WGS sequence"/>
</dbReference>
<evidence type="ECO:0000259" key="1">
    <source>
        <dbReference type="Pfam" id="PF01965"/>
    </source>
</evidence>
<dbReference type="GO" id="GO:0006508">
    <property type="term" value="P:proteolysis"/>
    <property type="evidence" value="ECO:0007669"/>
    <property type="project" value="UniProtKB-KW"/>
</dbReference>
<organism evidence="2 3">
    <name type="scientific">Megasphaera paucivorans</name>
    <dbReference type="NCBI Taxonomy" id="349095"/>
    <lineage>
        <taxon>Bacteria</taxon>
        <taxon>Bacillati</taxon>
        <taxon>Bacillota</taxon>
        <taxon>Negativicutes</taxon>
        <taxon>Veillonellales</taxon>
        <taxon>Veillonellaceae</taxon>
        <taxon>Megasphaera</taxon>
    </lineage>
</organism>
<dbReference type="PANTHER" id="PTHR48094">
    <property type="entry name" value="PROTEIN/NUCLEIC ACID DEGLYCASE DJ-1-RELATED"/>
    <property type="match status" value="1"/>
</dbReference>
<keyword evidence="2" id="KW-0645">Protease</keyword>
<dbReference type="InterPro" id="IPR002818">
    <property type="entry name" value="DJ-1/PfpI"/>
</dbReference>
<dbReference type="STRING" id="349095.SAMN05660299_00528"/>
<dbReference type="GO" id="GO:0005737">
    <property type="term" value="C:cytoplasm"/>
    <property type="evidence" value="ECO:0007669"/>
    <property type="project" value="TreeGrafter"/>
</dbReference>
<dbReference type="RefSeq" id="WP_176762841.1">
    <property type="nucleotide sequence ID" value="NZ_FNHQ01000003.1"/>
</dbReference>
<feature type="domain" description="DJ-1/PfpI" evidence="1">
    <location>
        <begin position="6"/>
        <end position="169"/>
    </location>
</feature>
<accession>A0A1G9RPI7</accession>
<sequence length="203" mass="22385">MKKLLLVVILPEFADWEAAFLTAAVKSIDSDYQIKYVGIEPGLCTSIGGLHAAVDYTIENAPADFSGLVLTGGNSWRTQEAEKVMKLVHIAVKHAVPIGAICDATVFLGAHGILNNVKHTSNALTELKSYAKERYNNENEYVDEQAVADNTIITANGTAALEFTKLMLEALHILQGKQVDDYYYFMKNGLYESLKRGIDIPFR</sequence>
<proteinExistence type="predicted"/>
<dbReference type="EMBL" id="FNHQ01000003">
    <property type="protein sequence ID" value="SDM25113.1"/>
    <property type="molecule type" value="Genomic_DNA"/>
</dbReference>
<dbReference type="InterPro" id="IPR050325">
    <property type="entry name" value="Prot/Nucl_acid_deglycase"/>
</dbReference>
<gene>
    <name evidence="2" type="ORF">SAMN05660299_00528</name>
</gene>
<name>A0A1G9RPI7_9FIRM</name>
<dbReference type="Gene3D" id="3.40.50.880">
    <property type="match status" value="1"/>
</dbReference>
<protein>
    <submittedName>
        <fullName evidence="2">Putative intracellular protease/amidase</fullName>
    </submittedName>
</protein>
<keyword evidence="3" id="KW-1185">Reference proteome</keyword>
<dbReference type="Pfam" id="PF01965">
    <property type="entry name" value="DJ-1_PfpI"/>
    <property type="match status" value="1"/>
</dbReference>
<dbReference type="GO" id="GO:0008233">
    <property type="term" value="F:peptidase activity"/>
    <property type="evidence" value="ECO:0007669"/>
    <property type="project" value="UniProtKB-KW"/>
</dbReference>
<dbReference type="AlphaFoldDB" id="A0A1G9RPI7"/>
<keyword evidence="2" id="KW-0378">Hydrolase</keyword>